<proteinExistence type="predicted"/>
<evidence type="ECO:0000313" key="2">
    <source>
        <dbReference type="EMBL" id="OSX78281.1"/>
    </source>
</evidence>
<evidence type="ECO:0000313" key="3">
    <source>
        <dbReference type="Proteomes" id="UP000218209"/>
    </source>
</evidence>
<dbReference type="EMBL" id="KV918816">
    <property type="protein sequence ID" value="OSX78281.1"/>
    <property type="molecule type" value="Genomic_DNA"/>
</dbReference>
<feature type="region of interest" description="Disordered" evidence="1">
    <location>
        <begin position="63"/>
        <end position="133"/>
    </location>
</feature>
<evidence type="ECO:0000256" key="1">
    <source>
        <dbReference type="SAM" id="MobiDB-lite"/>
    </source>
</evidence>
<feature type="compositionally biased region" description="Low complexity" evidence="1">
    <location>
        <begin position="122"/>
        <end position="133"/>
    </location>
</feature>
<keyword evidence="3" id="KW-1185">Reference proteome</keyword>
<gene>
    <name evidence="2" type="ORF">BU14_0113s0025</name>
</gene>
<organism evidence="2 3">
    <name type="scientific">Porphyra umbilicalis</name>
    <name type="common">Purple laver</name>
    <name type="synonym">Red alga</name>
    <dbReference type="NCBI Taxonomy" id="2786"/>
    <lineage>
        <taxon>Eukaryota</taxon>
        <taxon>Rhodophyta</taxon>
        <taxon>Bangiophyceae</taxon>
        <taxon>Bangiales</taxon>
        <taxon>Bangiaceae</taxon>
        <taxon>Porphyra</taxon>
    </lineage>
</organism>
<dbReference type="Proteomes" id="UP000218209">
    <property type="component" value="Unassembled WGS sequence"/>
</dbReference>
<sequence length="133" mass="13931">MDAAATSCPPVSATTRPSRWVPAPRTLACPVSCRTGATAGARLVRRCHCRAPSRNAAARCELHPTCSRPNAPSPPWNGTEWSRPARRRAPCRAGTRAPASGASSSHRRHDQSSQTRGSANVPAQATCTAPAPA</sequence>
<reference evidence="2 3" key="1">
    <citation type="submission" date="2017-03" db="EMBL/GenBank/DDBJ databases">
        <title>WGS assembly of Porphyra umbilicalis.</title>
        <authorList>
            <person name="Brawley S.H."/>
            <person name="Blouin N.A."/>
            <person name="Ficko-Blean E."/>
            <person name="Wheeler G.L."/>
            <person name="Lohr M."/>
            <person name="Goodson H.V."/>
            <person name="Jenkins J.W."/>
            <person name="Blaby-Haas C.E."/>
            <person name="Helliwell K.E."/>
            <person name="Chan C."/>
            <person name="Marriage T."/>
            <person name="Bhattacharya D."/>
            <person name="Klein A.S."/>
            <person name="Badis Y."/>
            <person name="Brodie J."/>
            <person name="Cao Y."/>
            <person name="Collen J."/>
            <person name="Dittami S.M."/>
            <person name="Gachon C.M."/>
            <person name="Green B.R."/>
            <person name="Karpowicz S."/>
            <person name="Kim J.W."/>
            <person name="Kudahl U."/>
            <person name="Lin S."/>
            <person name="Michel G."/>
            <person name="Mittag M."/>
            <person name="Olson B.J."/>
            <person name="Pangilinan J."/>
            <person name="Peng Y."/>
            <person name="Qiu H."/>
            <person name="Shu S."/>
            <person name="Singer J.T."/>
            <person name="Smith A.G."/>
            <person name="Sprecher B.N."/>
            <person name="Wagner V."/>
            <person name="Wang W."/>
            <person name="Wang Z.-Y."/>
            <person name="Yan J."/>
            <person name="Yarish C."/>
            <person name="Zoeuner-Riek S."/>
            <person name="Zhuang Y."/>
            <person name="Zou Y."/>
            <person name="Lindquist E.A."/>
            <person name="Grimwood J."/>
            <person name="Barry K."/>
            <person name="Rokhsar D.S."/>
            <person name="Schmutz J."/>
            <person name="Stiller J.W."/>
            <person name="Grossman A.R."/>
            <person name="Prochnik S.E."/>
        </authorList>
    </citation>
    <scope>NUCLEOTIDE SEQUENCE [LARGE SCALE GENOMIC DNA]</scope>
    <source>
        <strain evidence="2">4086291</strain>
    </source>
</reference>
<protein>
    <submittedName>
        <fullName evidence="2">Uncharacterized protein</fullName>
    </submittedName>
</protein>
<accession>A0A1X6PBL8</accession>
<dbReference type="AlphaFoldDB" id="A0A1X6PBL8"/>
<name>A0A1X6PBL8_PORUM</name>